<dbReference type="EMBL" id="GGEC01002862">
    <property type="protein sequence ID" value="MBW83345.1"/>
    <property type="molecule type" value="Transcribed_RNA"/>
</dbReference>
<protein>
    <submittedName>
        <fullName evidence="1">Uncharacterized protein</fullName>
    </submittedName>
</protein>
<name>A0A2P2IQ44_RHIMU</name>
<proteinExistence type="predicted"/>
<dbReference type="AlphaFoldDB" id="A0A2P2IQ44"/>
<sequence>MLRKLAGTSTCVDIEQSKCMAQHIHDMPFPELATNTTIRDSVIKPLFISR</sequence>
<accession>A0A2P2IQ44</accession>
<organism evidence="1">
    <name type="scientific">Rhizophora mucronata</name>
    <name type="common">Asiatic mangrove</name>
    <dbReference type="NCBI Taxonomy" id="61149"/>
    <lineage>
        <taxon>Eukaryota</taxon>
        <taxon>Viridiplantae</taxon>
        <taxon>Streptophyta</taxon>
        <taxon>Embryophyta</taxon>
        <taxon>Tracheophyta</taxon>
        <taxon>Spermatophyta</taxon>
        <taxon>Magnoliopsida</taxon>
        <taxon>eudicotyledons</taxon>
        <taxon>Gunneridae</taxon>
        <taxon>Pentapetalae</taxon>
        <taxon>rosids</taxon>
        <taxon>fabids</taxon>
        <taxon>Malpighiales</taxon>
        <taxon>Rhizophoraceae</taxon>
        <taxon>Rhizophora</taxon>
    </lineage>
</organism>
<evidence type="ECO:0000313" key="1">
    <source>
        <dbReference type="EMBL" id="MBW83345.1"/>
    </source>
</evidence>
<reference evidence="1" key="1">
    <citation type="submission" date="2018-02" db="EMBL/GenBank/DDBJ databases">
        <title>Rhizophora mucronata_Transcriptome.</title>
        <authorList>
            <person name="Meera S.P."/>
            <person name="Sreeshan A."/>
            <person name="Augustine A."/>
        </authorList>
    </citation>
    <scope>NUCLEOTIDE SEQUENCE</scope>
    <source>
        <tissue evidence="1">Leaf</tissue>
    </source>
</reference>